<keyword evidence="6 7" id="KW-0472">Membrane</keyword>
<feature type="transmembrane region" description="Helical" evidence="9">
    <location>
        <begin position="79"/>
        <end position="105"/>
    </location>
</feature>
<feature type="transmembrane region" description="Helical" evidence="9">
    <location>
        <begin position="292"/>
        <end position="318"/>
    </location>
</feature>
<evidence type="ECO:0000256" key="5">
    <source>
        <dbReference type="ARBA" id="ARBA00022989"/>
    </source>
</evidence>
<dbReference type="EMBL" id="BAABHS010000031">
    <property type="protein sequence ID" value="GAA4986450.1"/>
    <property type="molecule type" value="Genomic_DNA"/>
</dbReference>
<feature type="transmembrane region" description="Helical" evidence="9">
    <location>
        <begin position="330"/>
        <end position="348"/>
    </location>
</feature>
<feature type="compositionally biased region" description="Polar residues" evidence="8">
    <location>
        <begin position="18"/>
        <end position="35"/>
    </location>
</feature>
<evidence type="ECO:0000256" key="6">
    <source>
        <dbReference type="ARBA" id="ARBA00023136"/>
    </source>
</evidence>
<comment type="subcellular location">
    <subcellularLocation>
        <location evidence="1">Membrane</location>
        <topology evidence="1">Multi-pass membrane protein</topology>
    </subcellularLocation>
</comment>
<comment type="similarity">
    <text evidence="2 7">Belongs to the purine-cytosine permease (2.A.39) family.</text>
</comment>
<name>A0ABP9I2W9_9ACTN</name>
<dbReference type="Gene3D" id="1.10.4160.10">
    <property type="entry name" value="Hydantoin permease"/>
    <property type="match status" value="1"/>
</dbReference>
<evidence type="ECO:0000313" key="11">
    <source>
        <dbReference type="Proteomes" id="UP001500466"/>
    </source>
</evidence>
<dbReference type="InterPro" id="IPR001248">
    <property type="entry name" value="Pur-cyt_permease"/>
</dbReference>
<dbReference type="PIRSF" id="PIRSF002744">
    <property type="entry name" value="Pur-cyt_permease"/>
    <property type="match status" value="1"/>
</dbReference>
<evidence type="ECO:0000256" key="7">
    <source>
        <dbReference type="PIRNR" id="PIRNR002744"/>
    </source>
</evidence>
<feature type="transmembrane region" description="Helical" evidence="9">
    <location>
        <begin position="369"/>
        <end position="391"/>
    </location>
</feature>
<feature type="transmembrane region" description="Helical" evidence="9">
    <location>
        <begin position="191"/>
        <end position="211"/>
    </location>
</feature>
<comment type="caution">
    <text evidence="10">The sequence shown here is derived from an EMBL/GenBank/DDBJ whole genome shotgun (WGS) entry which is preliminary data.</text>
</comment>
<feature type="transmembrane region" description="Helical" evidence="9">
    <location>
        <begin position="453"/>
        <end position="473"/>
    </location>
</feature>
<evidence type="ECO:0000256" key="4">
    <source>
        <dbReference type="ARBA" id="ARBA00022692"/>
    </source>
</evidence>
<dbReference type="PANTHER" id="PTHR31806:SF1">
    <property type="entry name" value="PURINE-CYTOSINE PERMEASE FCY2-RELATED"/>
    <property type="match status" value="1"/>
</dbReference>
<feature type="region of interest" description="Disordered" evidence="8">
    <location>
        <begin position="1"/>
        <end position="71"/>
    </location>
</feature>
<feature type="transmembrane region" description="Helical" evidence="9">
    <location>
        <begin position="249"/>
        <end position="271"/>
    </location>
</feature>
<reference evidence="11" key="1">
    <citation type="journal article" date="2019" name="Int. J. Syst. Evol. Microbiol.">
        <title>The Global Catalogue of Microorganisms (GCM) 10K type strain sequencing project: providing services to taxonomists for standard genome sequencing and annotation.</title>
        <authorList>
            <consortium name="The Broad Institute Genomics Platform"/>
            <consortium name="The Broad Institute Genome Sequencing Center for Infectious Disease"/>
            <person name="Wu L."/>
            <person name="Ma J."/>
        </authorList>
    </citation>
    <scope>NUCLEOTIDE SEQUENCE [LARGE SCALE GENOMIC DNA]</scope>
    <source>
        <strain evidence="11">JCM 17986</strain>
    </source>
</reference>
<dbReference type="Proteomes" id="UP001500466">
    <property type="component" value="Unassembled WGS sequence"/>
</dbReference>
<feature type="transmembrane region" description="Helical" evidence="9">
    <location>
        <begin position="485"/>
        <end position="505"/>
    </location>
</feature>
<feature type="transmembrane region" description="Helical" evidence="9">
    <location>
        <begin position="151"/>
        <end position="171"/>
    </location>
</feature>
<feature type="transmembrane region" description="Helical" evidence="9">
    <location>
        <begin position="218"/>
        <end position="237"/>
    </location>
</feature>
<organism evidence="10 11">
    <name type="scientific">Yinghuangia aomiensis</name>
    <dbReference type="NCBI Taxonomy" id="676205"/>
    <lineage>
        <taxon>Bacteria</taxon>
        <taxon>Bacillati</taxon>
        <taxon>Actinomycetota</taxon>
        <taxon>Actinomycetes</taxon>
        <taxon>Kitasatosporales</taxon>
        <taxon>Streptomycetaceae</taxon>
        <taxon>Yinghuangia</taxon>
    </lineage>
</organism>
<protein>
    <submittedName>
        <fullName evidence="10">Cytosine permease</fullName>
    </submittedName>
</protein>
<dbReference type="RefSeq" id="WP_345679476.1">
    <property type="nucleotide sequence ID" value="NZ_BAABHS010000031.1"/>
</dbReference>
<evidence type="ECO:0000256" key="9">
    <source>
        <dbReference type="SAM" id="Phobius"/>
    </source>
</evidence>
<dbReference type="InterPro" id="IPR026030">
    <property type="entry name" value="Pur-cyt_permease_Fcy2/21/22"/>
</dbReference>
<sequence length="511" mass="52876">MTTANSASSARPDGTAGTGRTTSPVGTPAPGSTTGPVDPMAPHGHTDPGGRGDRAGQVETRGIDQVPDDERGGRPRQLFAVWAAPNVSYLSFVVGATLILMGLTLPQAIGVILTGNLLWICTGIVAASGPVAGTSGSVISRAMYGVLGNKVVLVLTGWLIAAAYLALNWSAASVAGIGLAGRYGLPDNSAVDAAVICAIAGGTILIAIYGYATIVRLYTALSVLLTVVFVVVTGYVLDHTDWSYTPAEQLHGTALLVALGTGFTIIASTPLSYSNSPDLARYLPRGSSPYAIAGWTAFGAYLPSVVFTTVGALAATTLDMSDPEAALESILPGWFIPIFVIAVVLNTMTNNGMTAYSASLSIQSVGVRLARIPAVLIIGVLGTAMTLYAILVFDFLTSVNTMLQLVVAVTGPAMAVAVTDLLLRRNRYRGTDLLGQERGGPFWYHRGVHWPGVAALVVGGVVSAMWVNTSFWVGPIAGAMGDVDIAIPSGMLTAAAVYWAGTRILRTIPRT</sequence>
<dbReference type="PANTHER" id="PTHR31806">
    <property type="entry name" value="PURINE-CYTOSINE PERMEASE FCY2-RELATED"/>
    <property type="match status" value="1"/>
</dbReference>
<evidence type="ECO:0000313" key="10">
    <source>
        <dbReference type="EMBL" id="GAA4986450.1"/>
    </source>
</evidence>
<keyword evidence="3 7" id="KW-0813">Transport</keyword>
<gene>
    <name evidence="10" type="ORF">GCM10023205_66330</name>
</gene>
<evidence type="ECO:0000256" key="3">
    <source>
        <dbReference type="ARBA" id="ARBA00022448"/>
    </source>
</evidence>
<evidence type="ECO:0000256" key="1">
    <source>
        <dbReference type="ARBA" id="ARBA00004141"/>
    </source>
</evidence>
<feature type="transmembrane region" description="Helical" evidence="9">
    <location>
        <begin position="117"/>
        <end position="139"/>
    </location>
</feature>
<keyword evidence="4 9" id="KW-0812">Transmembrane</keyword>
<keyword evidence="5 9" id="KW-1133">Transmembrane helix</keyword>
<evidence type="ECO:0000256" key="8">
    <source>
        <dbReference type="SAM" id="MobiDB-lite"/>
    </source>
</evidence>
<accession>A0ABP9I2W9</accession>
<evidence type="ECO:0000256" key="2">
    <source>
        <dbReference type="ARBA" id="ARBA00008974"/>
    </source>
</evidence>
<feature type="compositionally biased region" description="Basic and acidic residues" evidence="8">
    <location>
        <begin position="44"/>
        <end position="56"/>
    </location>
</feature>
<dbReference type="Pfam" id="PF02133">
    <property type="entry name" value="Transp_cyt_pur"/>
    <property type="match status" value="1"/>
</dbReference>
<keyword evidence="11" id="KW-1185">Reference proteome</keyword>
<feature type="transmembrane region" description="Helical" evidence="9">
    <location>
        <begin position="403"/>
        <end position="423"/>
    </location>
</feature>
<proteinExistence type="inferred from homology"/>